<sequence length="2071" mass="215817">MRRPRCASAARGARGEEREGGGGKGCGSRRGDGGGGGCGGSGGDDGGGCRAGLAPRRRGWFAAALLAGGLVGASVVAATAAAAADGGGGGGVGNSNSRAAAGADGGLRSLPLRGLVVGLPLVSGQAEAATPTGAPGGGGRFNVVSLPSVVSRWSPGGIEYAGGATRSVLLVNGTAEDSISWTFFAEPNRTLDDYLLVQRSSVPGVLHATEDTEVSPVSNGDGVSFNATVAFAFDRMPGVTTYTWELRHKTDNSLYDSHSVTFVVAGLAIFGVVPGSTAPVLYSGTDNALEVDYADLLGNTNRTLYAFAQYLNGTNSTAALGPASGTAGGVGNDGAGGGIDPSTSFSFGDLTTAVSSNPKVLDHDPTRCGAESGTLIDGRRVEVDDGCGFAFAADGSTGTVLFGLALNEYRAGPVDVVFEWDRFTAGTEFADELYTTSLRVVVGGRPPVVVTRIEDHVPHSPAGGESLTVTMFNSVGRELLGFRVPGASSDFILRNNSMVVYGAPDYYETAVFETTPGSGKNQTWLLLNRDTAVPGSGSASVGNDTATIPGGVGVGGAGGAGNVSVAVDRTRPTFRFDYAGSDLQLADEELPNGDVAGGYNRTLMGNFTDWDPSRGDAVLFSNAALDPSWIVEVTANSLIFTVPPQEEVGKGMTYDLSVVINHVVSNTIDWTYTSGKLDVNIIPVGTSLEMPPGGVNGTASLGSMARHGVPVCGQSTFLAVVWGARPSELGYRWILRDAAGVDVLGQTMASNGSTLVVENEVLAMLDELHSLVVEVTTKYGGGQAGLDLVRRNYTLIGVSLVQPVTRTPAFPDVGLRVIAKVQMPSCYEGVPEVIYDWSYDRGDGTIIQVRMSSRNQTLSSAGSTTAVRLGRELIVPQADLLPGVRDVVLFASIKDEPDVNGTARIDVVIDASPLVPVIGSGEGRVQVSGNSSYVLTGLRSHDPDLLIGNQSQFLRYRWDCHLQDRDTSTYNIPCPVEMLPSHAAPGAGSAGSPAPAAPTSGARLLSTSGRWVQPNDTGVYRMPHSFTVPQEALSATRSLNHSVFIRYELSVQDSRQPGRVSAAVVQELELLSLVTPAVAPFSAVVFRNALGDKVDLRAIKSHDELIVSPEADEGVTWEYSLLPPHADLFRLPGALLTRPGYWSPGQENAFVRRPLLGFQSAALMSRTTYQLQVEFFGSSTADNKTAVATEPHRVLYELIVEEAPHLYFPRLTRFDGDTETQWHVSAVSTFATPNVLFFFYLLDVDGKEVCVDGCTGAPQASFRVLRPGEYRVLVRLVTASGLSVLDSAEQPEPLVVRQNGNLSRSLDTYSRSLQVRHLAGDDGSYMLDAMYLTETLNSEASSAEVVALSSGVEEEHERAVSLIVQEMVDRVVQISALSIPTTALARNLVTAAATFAAMDIKHLPDENTMYRLVSIATNAIERTPDSESLETISSRRSSDVSRVVHSEAQHELGGFVTEFYDRLVELSVRRSAGGSARARLLPRLGDANTLLLDLMELRRQQVTTVATKDKSCGFTHTYRMGSVVDPQLAADLQSTLGPSAGSSSTASSLTVAVMCNAEQGLYLKGDLGGAFGWCPAVYASGVERKVVSIAETFDYVYLSGVRDGNETRTESSKLVSVDIDELRAGNKLRAAPRVAVGTSQPRARDEASARPPTRASSFCYSVTIPMDQQRMARADGCSTLEAFSLSPVKQLNDGVHVAGAELYGRNYRGLSNAATVGDVSVVASSDRLGLFGARRATCEDPLPAGRDDLEGVVSVLFIIGILCGIIFLLLVVSACTYIAVTTFADDTSEVAAVANWVERDFYGRTDIRLDLDTQTRALPPSAGVLDFDDGVFGAEPSAAGAGALPEAPERFPGGASDGGASDLSGLRVATDGGGGASAVVIPVDGDDGAARGGSAGSAGVLTVASTDAASDTSAMVAFASDEASTDARAGPAGAAVAPGSPPAAAPLAVRGVPPSTAPAAPSAPPPAPPLVSFVRGRTPADEPVPPPVFDTVSSEGASAGGTSTSGATGSQHATSSEWGTPPRVLHQPMGLTSPPPPPGVRTPVDGGSLTASPPPTPPPMPPPPTSPRSPQ</sequence>
<keyword evidence="2" id="KW-1185">Reference proteome</keyword>
<comment type="caution">
    <text evidence="1">The sequence shown here is derived from an EMBL/GenBank/DDBJ whole genome shotgun (WGS) entry which is preliminary data.</text>
</comment>
<organism evidence="1 2">
    <name type="scientific">Pyropia yezoensis</name>
    <name type="common">Susabi-nori</name>
    <name type="synonym">Porphyra yezoensis</name>
    <dbReference type="NCBI Taxonomy" id="2788"/>
    <lineage>
        <taxon>Eukaryota</taxon>
        <taxon>Rhodophyta</taxon>
        <taxon>Bangiophyceae</taxon>
        <taxon>Bangiales</taxon>
        <taxon>Bangiaceae</taxon>
        <taxon>Pyropia</taxon>
    </lineage>
</organism>
<proteinExistence type="predicted"/>
<gene>
    <name evidence="1" type="ORF">I4F81_010025</name>
</gene>
<dbReference type="Proteomes" id="UP000798662">
    <property type="component" value="Chromosome 3"/>
</dbReference>
<reference evidence="1" key="1">
    <citation type="submission" date="2019-11" db="EMBL/GenBank/DDBJ databases">
        <title>Nori genome reveals adaptations in red seaweeds to the harsh intertidal environment.</title>
        <authorList>
            <person name="Wang D."/>
            <person name="Mao Y."/>
        </authorList>
    </citation>
    <scope>NUCLEOTIDE SEQUENCE</scope>
    <source>
        <tissue evidence="1">Gametophyte</tissue>
    </source>
</reference>
<evidence type="ECO:0000313" key="2">
    <source>
        <dbReference type="Proteomes" id="UP000798662"/>
    </source>
</evidence>
<name>A0ACC3CBR2_PYRYE</name>
<protein>
    <submittedName>
        <fullName evidence="1">Uncharacterized protein</fullName>
    </submittedName>
</protein>
<evidence type="ECO:0000313" key="1">
    <source>
        <dbReference type="EMBL" id="KAK1867518.1"/>
    </source>
</evidence>
<accession>A0ACC3CBR2</accession>
<dbReference type="EMBL" id="CM020620">
    <property type="protein sequence ID" value="KAK1867518.1"/>
    <property type="molecule type" value="Genomic_DNA"/>
</dbReference>